<comment type="caution">
    <text evidence="7">The sequence shown here is derived from an EMBL/GenBank/DDBJ whole genome shotgun (WGS) entry which is preliminary data.</text>
</comment>
<keyword evidence="3 6" id="KW-1133">Transmembrane helix</keyword>
<dbReference type="PANTHER" id="PTHR23501">
    <property type="entry name" value="MAJOR FACILITATOR SUPERFAMILY"/>
    <property type="match status" value="1"/>
</dbReference>
<dbReference type="Proteomes" id="UP000243797">
    <property type="component" value="Unassembled WGS sequence"/>
</dbReference>
<evidence type="ECO:0000313" key="7">
    <source>
        <dbReference type="EMBL" id="PNS14338.1"/>
    </source>
</evidence>
<evidence type="ECO:0000256" key="4">
    <source>
        <dbReference type="ARBA" id="ARBA00023136"/>
    </source>
</evidence>
<sequence length="281" mass="30340">MWIGYQSIYAAGQGLAVQQPLIAVQTALNMDDIPEGTAIINFLQTFGGTAFTAAAQAIFSGRLVSAIAASGIPIPSDAVLSQGATRLAALVPPAFLGALRQAYNSALTGTFAMGLACSGVAFLMGIGIPWLSTRAVHHVYDTENRASGDDRASESSSAQDVSLVLALPTIKRPPSAPVHLSTLFPDNAPTTEETKDEDHPQTGLESSPKKRKRTSLQHSLSTTTLDRQREAELQRYRSLLLQQRRKARDAYLRALEQESRLLDIESSLYDPGTSSRVRDRF</sequence>
<feature type="region of interest" description="Disordered" evidence="5">
    <location>
        <begin position="176"/>
        <end position="227"/>
    </location>
</feature>
<dbReference type="PANTHER" id="PTHR23501:SF199">
    <property type="entry name" value="MFS EFFLUX TRANSPORTER INPD-RELATED"/>
    <property type="match status" value="1"/>
</dbReference>
<feature type="transmembrane region" description="Helical" evidence="6">
    <location>
        <begin position="110"/>
        <end position="131"/>
    </location>
</feature>
<reference evidence="7 8" key="1">
    <citation type="submission" date="2017-06" db="EMBL/GenBank/DDBJ databases">
        <title>Draft genome sequence of a variant of Elsinoe murrayae.</title>
        <authorList>
            <person name="Cheng Q."/>
        </authorList>
    </citation>
    <scope>NUCLEOTIDE SEQUENCE [LARGE SCALE GENOMIC DNA]</scope>
    <source>
        <strain evidence="7 8">CQ-2017a</strain>
    </source>
</reference>
<proteinExistence type="predicted"/>
<keyword evidence="8" id="KW-1185">Reference proteome</keyword>
<keyword evidence="2 6" id="KW-0812">Transmembrane</keyword>
<dbReference type="InParanoid" id="A0A2K1QGM9"/>
<dbReference type="GO" id="GO:0022857">
    <property type="term" value="F:transmembrane transporter activity"/>
    <property type="evidence" value="ECO:0007669"/>
    <property type="project" value="TreeGrafter"/>
</dbReference>
<evidence type="ECO:0000313" key="8">
    <source>
        <dbReference type="Proteomes" id="UP000243797"/>
    </source>
</evidence>
<comment type="subcellular location">
    <subcellularLocation>
        <location evidence="1">Membrane</location>
        <topology evidence="1">Multi-pass membrane protein</topology>
    </subcellularLocation>
</comment>
<evidence type="ECO:0000256" key="3">
    <source>
        <dbReference type="ARBA" id="ARBA00022989"/>
    </source>
</evidence>
<evidence type="ECO:0000256" key="5">
    <source>
        <dbReference type="SAM" id="MobiDB-lite"/>
    </source>
</evidence>
<gene>
    <name evidence="7" type="ORF">CAC42_6851</name>
</gene>
<evidence type="ECO:0000256" key="1">
    <source>
        <dbReference type="ARBA" id="ARBA00004141"/>
    </source>
</evidence>
<dbReference type="OrthoDB" id="10021397at2759"/>
<dbReference type="GO" id="GO:0005886">
    <property type="term" value="C:plasma membrane"/>
    <property type="evidence" value="ECO:0007669"/>
    <property type="project" value="TreeGrafter"/>
</dbReference>
<feature type="compositionally biased region" description="Low complexity" evidence="5">
    <location>
        <begin position="216"/>
        <end position="225"/>
    </location>
</feature>
<protein>
    <submittedName>
        <fullName evidence="7">Uncharacterized protein</fullName>
    </submittedName>
</protein>
<organism evidence="7 8">
    <name type="scientific">Sphaceloma murrayae</name>
    <dbReference type="NCBI Taxonomy" id="2082308"/>
    <lineage>
        <taxon>Eukaryota</taxon>
        <taxon>Fungi</taxon>
        <taxon>Dikarya</taxon>
        <taxon>Ascomycota</taxon>
        <taxon>Pezizomycotina</taxon>
        <taxon>Dothideomycetes</taxon>
        <taxon>Dothideomycetidae</taxon>
        <taxon>Myriangiales</taxon>
        <taxon>Elsinoaceae</taxon>
        <taxon>Sphaceloma</taxon>
    </lineage>
</organism>
<dbReference type="EMBL" id="NKHZ01000088">
    <property type="protein sequence ID" value="PNS14338.1"/>
    <property type="molecule type" value="Genomic_DNA"/>
</dbReference>
<name>A0A2K1QGM9_9PEZI</name>
<keyword evidence="4 6" id="KW-0472">Membrane</keyword>
<accession>A0A2K1QGM9</accession>
<evidence type="ECO:0000256" key="2">
    <source>
        <dbReference type="ARBA" id="ARBA00022692"/>
    </source>
</evidence>
<evidence type="ECO:0000256" key="6">
    <source>
        <dbReference type="SAM" id="Phobius"/>
    </source>
</evidence>
<dbReference type="AlphaFoldDB" id="A0A2K1QGM9"/>